<dbReference type="EMBL" id="SRLO01000465">
    <property type="protein sequence ID" value="TNN55109.1"/>
    <property type="molecule type" value="Genomic_DNA"/>
</dbReference>
<feature type="compositionally biased region" description="Basic and acidic residues" evidence="1">
    <location>
        <begin position="269"/>
        <end position="298"/>
    </location>
</feature>
<dbReference type="Proteomes" id="UP000314294">
    <property type="component" value="Unassembled WGS sequence"/>
</dbReference>
<feature type="compositionally biased region" description="Basic residues" evidence="1">
    <location>
        <begin position="74"/>
        <end position="84"/>
    </location>
</feature>
<accession>A0A4Z2GP24</accession>
<name>A0A4Z2GP24_9TELE</name>
<gene>
    <name evidence="2" type="ORF">EYF80_034693</name>
</gene>
<feature type="compositionally biased region" description="Polar residues" evidence="1">
    <location>
        <begin position="89"/>
        <end position="100"/>
    </location>
</feature>
<feature type="region of interest" description="Disordered" evidence="1">
    <location>
        <begin position="1"/>
        <end position="106"/>
    </location>
</feature>
<reference evidence="2 3" key="1">
    <citation type="submission" date="2019-03" db="EMBL/GenBank/DDBJ databases">
        <title>First draft genome of Liparis tanakae, snailfish: a comprehensive survey of snailfish specific genes.</title>
        <authorList>
            <person name="Kim W."/>
            <person name="Song I."/>
            <person name="Jeong J.-H."/>
            <person name="Kim D."/>
            <person name="Kim S."/>
            <person name="Ryu S."/>
            <person name="Song J.Y."/>
            <person name="Lee S.K."/>
        </authorList>
    </citation>
    <scope>NUCLEOTIDE SEQUENCE [LARGE SCALE GENOMIC DNA]</scope>
    <source>
        <tissue evidence="2">Muscle</tissue>
    </source>
</reference>
<evidence type="ECO:0000313" key="3">
    <source>
        <dbReference type="Proteomes" id="UP000314294"/>
    </source>
</evidence>
<evidence type="ECO:0000256" key="1">
    <source>
        <dbReference type="SAM" id="MobiDB-lite"/>
    </source>
</evidence>
<comment type="caution">
    <text evidence="2">The sequence shown here is derived from an EMBL/GenBank/DDBJ whole genome shotgun (WGS) entry which is preliminary data.</text>
</comment>
<proteinExistence type="predicted"/>
<feature type="compositionally biased region" description="Basic and acidic residues" evidence="1">
    <location>
        <begin position="17"/>
        <end position="57"/>
    </location>
</feature>
<keyword evidence="3" id="KW-1185">Reference proteome</keyword>
<evidence type="ECO:0000313" key="2">
    <source>
        <dbReference type="EMBL" id="TNN55109.1"/>
    </source>
</evidence>
<sequence length="298" mass="33744">MTRSAGRGTHTRRRVNQSREKYTTRTTHPDRMRTRRRAGGERWRTLENVGERVDARQRLLTGKGQEGADERKERKERKRGRRGRREQLLSKTNTHDTTGTRGQGQVRVVPLRLHEAEGNDEVESSYGSALDDRLQNVLKTVDEDYARVGQPDSRPCDRDGKQSGVSLKSRRLVRRCLTGDKAWRAQLLNGGVRPPLAARCLAGWQRRSRITPDCQTGLPAMATTTLIGARERRQNFTAVRMERWRKGPSDIRCPGPMTTLAVMIQSTAREGHPTDGTPRSESEEFHSAASDAARKARD</sequence>
<feature type="region of interest" description="Disordered" evidence="1">
    <location>
        <begin position="265"/>
        <end position="298"/>
    </location>
</feature>
<dbReference type="AlphaFoldDB" id="A0A4Z2GP24"/>
<organism evidence="2 3">
    <name type="scientific">Liparis tanakae</name>
    <name type="common">Tanaka's snailfish</name>
    <dbReference type="NCBI Taxonomy" id="230148"/>
    <lineage>
        <taxon>Eukaryota</taxon>
        <taxon>Metazoa</taxon>
        <taxon>Chordata</taxon>
        <taxon>Craniata</taxon>
        <taxon>Vertebrata</taxon>
        <taxon>Euteleostomi</taxon>
        <taxon>Actinopterygii</taxon>
        <taxon>Neopterygii</taxon>
        <taxon>Teleostei</taxon>
        <taxon>Neoteleostei</taxon>
        <taxon>Acanthomorphata</taxon>
        <taxon>Eupercaria</taxon>
        <taxon>Perciformes</taxon>
        <taxon>Cottioidei</taxon>
        <taxon>Cottales</taxon>
        <taxon>Liparidae</taxon>
        <taxon>Liparis</taxon>
    </lineage>
</organism>
<protein>
    <submittedName>
        <fullName evidence="2">Uncharacterized protein</fullName>
    </submittedName>
</protein>